<gene>
    <name evidence="2" type="ORF">MPOL1434_LOCUS4722</name>
</gene>
<organism evidence="2">
    <name type="scientific">Minutocellus polymorphus</name>
    <dbReference type="NCBI Taxonomy" id="265543"/>
    <lineage>
        <taxon>Eukaryota</taxon>
        <taxon>Sar</taxon>
        <taxon>Stramenopiles</taxon>
        <taxon>Ochrophyta</taxon>
        <taxon>Bacillariophyta</taxon>
        <taxon>Mediophyceae</taxon>
        <taxon>Cymatosirophycidae</taxon>
        <taxon>Cymatosirales</taxon>
        <taxon>Cymatosiraceae</taxon>
        <taxon>Minutocellus</taxon>
    </lineage>
</organism>
<protein>
    <recommendedName>
        <fullName evidence="3">Lipoprotein</fullName>
    </recommendedName>
</protein>
<dbReference type="AlphaFoldDB" id="A0A6U4HP11"/>
<dbReference type="PROSITE" id="PS51257">
    <property type="entry name" value="PROKAR_LIPOPROTEIN"/>
    <property type="match status" value="1"/>
</dbReference>
<proteinExistence type="predicted"/>
<feature type="signal peptide" evidence="1">
    <location>
        <begin position="1"/>
        <end position="21"/>
    </location>
</feature>
<evidence type="ECO:0008006" key="3">
    <source>
        <dbReference type="Google" id="ProtNLM"/>
    </source>
</evidence>
<evidence type="ECO:0000256" key="1">
    <source>
        <dbReference type="SAM" id="SignalP"/>
    </source>
</evidence>
<evidence type="ECO:0000313" key="2">
    <source>
        <dbReference type="EMBL" id="CAD8368000.1"/>
    </source>
</evidence>
<name>A0A6U4HP11_9STRA</name>
<dbReference type="EMBL" id="HBEJ01007992">
    <property type="protein sequence ID" value="CAD8368000.1"/>
    <property type="molecule type" value="Transcribed_RNA"/>
</dbReference>
<sequence>MNRILPLLAIALSACPSAVTAGDEQPSRPEFSIYQARVKQHRQGARGDLVEGEEELRKIILGWHAIPSAAGYELCHQCVGRIEEATGVEMGDAEIGTVHATTLQDTCGGEPCLVMPGAPIGYNTFHLRYKTADNGIWSPWSEMKRYDVQDVGHLQHEEL</sequence>
<accession>A0A6U4HP11</accession>
<feature type="chain" id="PRO_5030160307" description="Lipoprotein" evidence="1">
    <location>
        <begin position="22"/>
        <end position="159"/>
    </location>
</feature>
<reference evidence="2" key="1">
    <citation type="submission" date="2021-01" db="EMBL/GenBank/DDBJ databases">
        <authorList>
            <person name="Corre E."/>
            <person name="Pelletier E."/>
            <person name="Niang G."/>
            <person name="Scheremetjew M."/>
            <person name="Finn R."/>
            <person name="Kale V."/>
            <person name="Holt S."/>
            <person name="Cochrane G."/>
            <person name="Meng A."/>
            <person name="Brown T."/>
            <person name="Cohen L."/>
        </authorList>
    </citation>
    <scope>NUCLEOTIDE SEQUENCE</scope>
    <source>
        <strain evidence="2">CCMP3303</strain>
    </source>
</reference>
<keyword evidence="1" id="KW-0732">Signal</keyword>